<evidence type="ECO:0000256" key="2">
    <source>
        <dbReference type="ARBA" id="ARBA00013855"/>
    </source>
</evidence>
<dbReference type="Gene3D" id="2.40.10.340">
    <property type="entry name" value="Rod shape-determining protein MreC, domain 1"/>
    <property type="match status" value="1"/>
</dbReference>
<dbReference type="PIRSF" id="PIRSF038471">
    <property type="entry name" value="MreC"/>
    <property type="match status" value="1"/>
</dbReference>
<proteinExistence type="inferred from homology"/>
<dbReference type="InterPro" id="IPR007221">
    <property type="entry name" value="MreC"/>
</dbReference>
<dbReference type="PANTHER" id="PTHR34138">
    <property type="entry name" value="CELL SHAPE-DETERMINING PROTEIN MREC"/>
    <property type="match status" value="1"/>
</dbReference>
<sequence>MTLDHRQHLSAPVQEAALTIAYPLHFAVNLPFELAELASEHASSRNALLQENARLRNQQLLNEARLQRLDQLERENIRLQGLLESAYEVEHSVLIAELMRVDLDPYRHMLQIDKGSRHGVFSGQPVIDARGVMGQVDRIGRSSAVVRLITDPSHAIPVQVNRNGLRAIAYGTGRLRELDLPHLPNNADVQVGDLLITSGLGGGFPAGYPVARVTDVRQEPGYAFARITAEPLAELDRSREMLLVRTQFQDAEDIDASAAYRLPEEPGDGS</sequence>
<dbReference type="Proteomes" id="UP001205843">
    <property type="component" value="Unassembled WGS sequence"/>
</dbReference>
<keyword evidence="9" id="KW-1185">Reference proteome</keyword>
<comment type="similarity">
    <text evidence="1 5">Belongs to the MreC family.</text>
</comment>
<keyword evidence="3 5" id="KW-0133">Cell shape</keyword>
<dbReference type="Gene3D" id="2.40.10.350">
    <property type="entry name" value="Rod shape-determining protein MreC, domain 2"/>
    <property type="match status" value="1"/>
</dbReference>
<evidence type="ECO:0000256" key="3">
    <source>
        <dbReference type="ARBA" id="ARBA00022960"/>
    </source>
</evidence>
<dbReference type="InterPro" id="IPR042175">
    <property type="entry name" value="Cell/Rod_MreC_2"/>
</dbReference>
<accession>A0AAE3KA22</accession>
<dbReference type="GO" id="GO:0005886">
    <property type="term" value="C:plasma membrane"/>
    <property type="evidence" value="ECO:0007669"/>
    <property type="project" value="TreeGrafter"/>
</dbReference>
<reference evidence="8" key="1">
    <citation type="submission" date="2022-03" db="EMBL/GenBank/DDBJ databases">
        <title>Genomic Encyclopedia of Type Strains, Phase III (KMG-III): the genomes of soil and plant-associated and newly described type strains.</title>
        <authorList>
            <person name="Whitman W."/>
        </authorList>
    </citation>
    <scope>NUCLEOTIDE SEQUENCE</scope>
    <source>
        <strain evidence="8">ANL 6-2</strain>
    </source>
</reference>
<evidence type="ECO:0000256" key="6">
    <source>
        <dbReference type="SAM" id="Coils"/>
    </source>
</evidence>
<dbReference type="EMBL" id="JALJXV010000001">
    <property type="protein sequence ID" value="MCP1672964.1"/>
    <property type="molecule type" value="Genomic_DNA"/>
</dbReference>
<dbReference type="AlphaFoldDB" id="A0AAE3KA22"/>
<protein>
    <recommendedName>
        <fullName evidence="2 5">Cell shape-determining protein MreC</fullName>
    </recommendedName>
    <alternativeName>
        <fullName evidence="4 5">Cell shape protein MreC</fullName>
    </alternativeName>
</protein>
<evidence type="ECO:0000256" key="1">
    <source>
        <dbReference type="ARBA" id="ARBA00009369"/>
    </source>
</evidence>
<dbReference type="NCBIfam" id="TIGR00219">
    <property type="entry name" value="mreC"/>
    <property type="match status" value="1"/>
</dbReference>
<evidence type="ECO:0000256" key="4">
    <source>
        <dbReference type="ARBA" id="ARBA00032089"/>
    </source>
</evidence>
<feature type="coiled-coil region" evidence="6">
    <location>
        <begin position="55"/>
        <end position="89"/>
    </location>
</feature>
<keyword evidence="6" id="KW-0175">Coiled coil</keyword>
<dbReference type="PANTHER" id="PTHR34138:SF1">
    <property type="entry name" value="CELL SHAPE-DETERMINING PROTEIN MREC"/>
    <property type="match status" value="1"/>
</dbReference>
<name>A0AAE3KA22_9GAMM</name>
<dbReference type="InterPro" id="IPR055342">
    <property type="entry name" value="MreC_beta-barrel_core"/>
</dbReference>
<comment type="function">
    <text evidence="5">Involved in formation and maintenance of cell shape.</text>
</comment>
<dbReference type="Pfam" id="PF04085">
    <property type="entry name" value="MreC"/>
    <property type="match status" value="1"/>
</dbReference>
<evidence type="ECO:0000313" key="9">
    <source>
        <dbReference type="Proteomes" id="UP001205843"/>
    </source>
</evidence>
<organism evidence="8 9">
    <name type="scientific">Natronocella acetinitrilica</name>
    <dbReference type="NCBI Taxonomy" id="414046"/>
    <lineage>
        <taxon>Bacteria</taxon>
        <taxon>Pseudomonadati</taxon>
        <taxon>Pseudomonadota</taxon>
        <taxon>Gammaproteobacteria</taxon>
        <taxon>Chromatiales</taxon>
        <taxon>Ectothiorhodospiraceae</taxon>
        <taxon>Natronocella</taxon>
    </lineage>
</organism>
<feature type="domain" description="Rod shape-determining protein MreC beta-barrel core" evidence="7">
    <location>
        <begin position="100"/>
        <end position="244"/>
    </location>
</feature>
<gene>
    <name evidence="8" type="ORF">J2T57_000056</name>
</gene>
<comment type="caution">
    <text evidence="8">The sequence shown here is derived from an EMBL/GenBank/DDBJ whole genome shotgun (WGS) entry which is preliminary data.</text>
</comment>
<dbReference type="GO" id="GO:0008360">
    <property type="term" value="P:regulation of cell shape"/>
    <property type="evidence" value="ECO:0007669"/>
    <property type="project" value="UniProtKB-KW"/>
</dbReference>
<evidence type="ECO:0000259" key="7">
    <source>
        <dbReference type="Pfam" id="PF04085"/>
    </source>
</evidence>
<evidence type="ECO:0000256" key="5">
    <source>
        <dbReference type="PIRNR" id="PIRNR038471"/>
    </source>
</evidence>
<dbReference type="InterPro" id="IPR042177">
    <property type="entry name" value="Cell/Rod_1"/>
</dbReference>
<evidence type="ECO:0000313" key="8">
    <source>
        <dbReference type="EMBL" id="MCP1672964.1"/>
    </source>
</evidence>